<dbReference type="PANTHER" id="PTHR43820:SF4">
    <property type="entry name" value="HIGH-AFFINITY BRANCHED-CHAIN AMINO ACID TRANSPORT ATP-BINDING PROTEIN LIVF"/>
    <property type="match status" value="1"/>
</dbReference>
<protein>
    <recommendedName>
        <fullName evidence="6">ABC transporter domain-containing protein</fullName>
    </recommendedName>
</protein>
<accession>X1L4V7</accession>
<dbReference type="InterPro" id="IPR003593">
    <property type="entry name" value="AAA+_ATPase"/>
</dbReference>
<comment type="caution">
    <text evidence="7">The sequence shown here is derived from an EMBL/GenBank/DDBJ whole genome shotgun (WGS) entry which is preliminary data.</text>
</comment>
<dbReference type="AlphaFoldDB" id="X1L4V7"/>
<evidence type="ECO:0000256" key="4">
    <source>
        <dbReference type="ARBA" id="ARBA00022840"/>
    </source>
</evidence>
<evidence type="ECO:0000259" key="6">
    <source>
        <dbReference type="PROSITE" id="PS50893"/>
    </source>
</evidence>
<organism evidence="7">
    <name type="scientific">marine sediment metagenome</name>
    <dbReference type="NCBI Taxonomy" id="412755"/>
    <lineage>
        <taxon>unclassified sequences</taxon>
        <taxon>metagenomes</taxon>
        <taxon>ecological metagenomes</taxon>
    </lineage>
</organism>
<dbReference type="GO" id="GO:0015807">
    <property type="term" value="P:L-amino acid transport"/>
    <property type="evidence" value="ECO:0007669"/>
    <property type="project" value="TreeGrafter"/>
</dbReference>
<feature type="non-terminal residue" evidence="7">
    <location>
        <position position="1"/>
    </location>
</feature>
<dbReference type="PANTHER" id="PTHR43820">
    <property type="entry name" value="HIGH-AFFINITY BRANCHED-CHAIN AMINO ACID TRANSPORT ATP-BINDING PROTEIN LIVF"/>
    <property type="match status" value="1"/>
</dbReference>
<evidence type="ECO:0000313" key="7">
    <source>
        <dbReference type="EMBL" id="GAI14397.1"/>
    </source>
</evidence>
<keyword evidence="5" id="KW-0029">Amino-acid transport</keyword>
<evidence type="ECO:0000256" key="2">
    <source>
        <dbReference type="ARBA" id="ARBA00022448"/>
    </source>
</evidence>
<dbReference type="InterPro" id="IPR003439">
    <property type="entry name" value="ABC_transporter-like_ATP-bd"/>
</dbReference>
<dbReference type="SUPFAM" id="SSF52540">
    <property type="entry name" value="P-loop containing nucleoside triphosphate hydrolases"/>
    <property type="match status" value="1"/>
</dbReference>
<comment type="similarity">
    <text evidence="1">Belongs to the ABC transporter superfamily.</text>
</comment>
<evidence type="ECO:0000256" key="3">
    <source>
        <dbReference type="ARBA" id="ARBA00022741"/>
    </source>
</evidence>
<dbReference type="EMBL" id="BARV01006550">
    <property type="protein sequence ID" value="GAI14397.1"/>
    <property type="molecule type" value="Genomic_DNA"/>
</dbReference>
<dbReference type="PROSITE" id="PS50893">
    <property type="entry name" value="ABC_TRANSPORTER_2"/>
    <property type="match status" value="1"/>
</dbReference>
<dbReference type="GO" id="GO:0015658">
    <property type="term" value="F:branched-chain amino acid transmembrane transporter activity"/>
    <property type="evidence" value="ECO:0007669"/>
    <property type="project" value="TreeGrafter"/>
</dbReference>
<dbReference type="InterPro" id="IPR052156">
    <property type="entry name" value="BCAA_Transport_ATP-bd_LivF"/>
</dbReference>
<dbReference type="Pfam" id="PF00005">
    <property type="entry name" value="ABC_tran"/>
    <property type="match status" value="1"/>
</dbReference>
<dbReference type="GO" id="GO:0005524">
    <property type="term" value="F:ATP binding"/>
    <property type="evidence" value="ECO:0007669"/>
    <property type="project" value="UniProtKB-KW"/>
</dbReference>
<keyword evidence="3" id="KW-0547">Nucleotide-binding</keyword>
<dbReference type="Gene3D" id="3.40.50.300">
    <property type="entry name" value="P-loop containing nucleotide triphosphate hydrolases"/>
    <property type="match status" value="1"/>
</dbReference>
<dbReference type="SMART" id="SM00382">
    <property type="entry name" value="AAA"/>
    <property type="match status" value="1"/>
</dbReference>
<keyword evidence="2" id="KW-0813">Transport</keyword>
<sequence length="244" mass="27053">GVISLSEVLLELKNIHGGYRDVKVLNGVEIFVRDGEIVSVVGPNGSGKSTMMKTIFGLLKPEEGEIIYNGENITALEPFEIIRRGIGYVPQENNVFPSLTVEENLEMGAYILNLPQDIKKGKERIYELFPLLKERANSAVKTLSGGTRQMVAFGRALMLDPKLLLLDEPSAALAPKLVTDIITKLEEINERGTSLLLIEQNVRRALELCHRGYVLDMGKSLMEGPGKELLADKKIQEIYMGETE</sequence>
<keyword evidence="4" id="KW-0067">ATP-binding</keyword>
<dbReference type="InterPro" id="IPR027417">
    <property type="entry name" value="P-loop_NTPase"/>
</dbReference>
<reference evidence="7" key="1">
    <citation type="journal article" date="2014" name="Front. Microbiol.">
        <title>High frequency of phylogenetically diverse reductive dehalogenase-homologous genes in deep subseafloor sedimentary metagenomes.</title>
        <authorList>
            <person name="Kawai M."/>
            <person name="Futagami T."/>
            <person name="Toyoda A."/>
            <person name="Takaki Y."/>
            <person name="Nishi S."/>
            <person name="Hori S."/>
            <person name="Arai W."/>
            <person name="Tsubouchi T."/>
            <person name="Morono Y."/>
            <person name="Uchiyama I."/>
            <person name="Ito T."/>
            <person name="Fujiyama A."/>
            <person name="Inagaki F."/>
            <person name="Takami H."/>
        </authorList>
    </citation>
    <scope>NUCLEOTIDE SEQUENCE</scope>
    <source>
        <strain evidence="7">Expedition CK06-06</strain>
    </source>
</reference>
<feature type="domain" description="ABC transporter" evidence="6">
    <location>
        <begin position="10"/>
        <end position="242"/>
    </location>
</feature>
<proteinExistence type="inferred from homology"/>
<evidence type="ECO:0000256" key="5">
    <source>
        <dbReference type="ARBA" id="ARBA00022970"/>
    </source>
</evidence>
<evidence type="ECO:0000256" key="1">
    <source>
        <dbReference type="ARBA" id="ARBA00005417"/>
    </source>
</evidence>
<dbReference type="GO" id="GO:0016887">
    <property type="term" value="F:ATP hydrolysis activity"/>
    <property type="evidence" value="ECO:0007669"/>
    <property type="project" value="InterPro"/>
</dbReference>
<name>X1L4V7_9ZZZZ</name>
<gene>
    <name evidence="7" type="ORF">S06H3_13414</name>
</gene>
<dbReference type="CDD" id="cd03224">
    <property type="entry name" value="ABC_TM1139_LivF_branched"/>
    <property type="match status" value="1"/>
</dbReference>